<reference evidence="1" key="1">
    <citation type="journal article" date="2014" name="Int. J. Syst. Evol. Microbiol.">
        <title>Complete genome sequence of Corynebacterium casei LMG S-19264T (=DSM 44701T), isolated from a smear-ripened cheese.</title>
        <authorList>
            <consortium name="US DOE Joint Genome Institute (JGI-PGF)"/>
            <person name="Walter F."/>
            <person name="Albersmeier A."/>
            <person name="Kalinowski J."/>
            <person name="Ruckert C."/>
        </authorList>
    </citation>
    <scope>NUCLEOTIDE SEQUENCE</scope>
    <source>
        <strain evidence="1">CGMCC 1.15880</strain>
    </source>
</reference>
<name>A0A916QS60_9RHOB</name>
<comment type="caution">
    <text evidence="1">The sequence shown here is derived from an EMBL/GenBank/DDBJ whole genome shotgun (WGS) entry which is preliminary data.</text>
</comment>
<dbReference type="EMBL" id="BMKA01000001">
    <property type="protein sequence ID" value="GGA08009.1"/>
    <property type="molecule type" value="Genomic_DNA"/>
</dbReference>
<dbReference type="InterPro" id="IPR050563">
    <property type="entry name" value="4-hydroxybenzoyl-CoA_TE"/>
</dbReference>
<reference evidence="1" key="2">
    <citation type="submission" date="2020-09" db="EMBL/GenBank/DDBJ databases">
        <authorList>
            <person name="Sun Q."/>
            <person name="Zhou Y."/>
        </authorList>
    </citation>
    <scope>NUCLEOTIDE SEQUENCE</scope>
    <source>
        <strain evidence="1">CGMCC 1.15880</strain>
    </source>
</reference>
<dbReference type="AlphaFoldDB" id="A0A916QS60"/>
<dbReference type="CDD" id="cd00586">
    <property type="entry name" value="4HBT"/>
    <property type="match status" value="1"/>
</dbReference>
<dbReference type="Pfam" id="PF13279">
    <property type="entry name" value="4HBT_2"/>
    <property type="match status" value="1"/>
</dbReference>
<evidence type="ECO:0000313" key="2">
    <source>
        <dbReference type="Proteomes" id="UP000628017"/>
    </source>
</evidence>
<gene>
    <name evidence="1" type="ORF">GCM10011498_04790</name>
</gene>
<protein>
    <submittedName>
        <fullName evidence="1">Thioesterase</fullName>
    </submittedName>
</protein>
<sequence length="137" mass="15243">MKTLLNTHNFTVRPSDCDPLGHMNVARYLDGCSDAGFTLQAAWTLTPRDIRDGRQLAFVVVNANSNFIRELHIGETVNIQSELLKIGGKSCQVCHHFMKGDTEVFNSTFTLVLMNLQSRSAEPIPDDLRAAMQKAHA</sequence>
<dbReference type="InterPro" id="IPR029069">
    <property type="entry name" value="HotDog_dom_sf"/>
</dbReference>
<dbReference type="SUPFAM" id="SSF54637">
    <property type="entry name" value="Thioesterase/thiol ester dehydrase-isomerase"/>
    <property type="match status" value="1"/>
</dbReference>
<dbReference type="PANTHER" id="PTHR31793">
    <property type="entry name" value="4-HYDROXYBENZOYL-COA THIOESTERASE FAMILY MEMBER"/>
    <property type="match status" value="1"/>
</dbReference>
<dbReference type="GO" id="GO:0047617">
    <property type="term" value="F:fatty acyl-CoA hydrolase activity"/>
    <property type="evidence" value="ECO:0007669"/>
    <property type="project" value="TreeGrafter"/>
</dbReference>
<proteinExistence type="predicted"/>
<keyword evidence="2" id="KW-1185">Reference proteome</keyword>
<dbReference type="Gene3D" id="3.10.129.10">
    <property type="entry name" value="Hotdog Thioesterase"/>
    <property type="match status" value="1"/>
</dbReference>
<organism evidence="1 2">
    <name type="scientific">Neptunicoccus cionae</name>
    <dbReference type="NCBI Taxonomy" id="2035344"/>
    <lineage>
        <taxon>Bacteria</taxon>
        <taxon>Pseudomonadati</taxon>
        <taxon>Pseudomonadota</taxon>
        <taxon>Alphaproteobacteria</taxon>
        <taxon>Rhodobacterales</taxon>
        <taxon>Paracoccaceae</taxon>
        <taxon>Neptunicoccus</taxon>
    </lineage>
</organism>
<accession>A0A916QS60</accession>
<dbReference type="PANTHER" id="PTHR31793:SF2">
    <property type="entry name" value="BLR1345 PROTEIN"/>
    <property type="match status" value="1"/>
</dbReference>
<dbReference type="RefSeq" id="WP_188670546.1">
    <property type="nucleotide sequence ID" value="NZ_BMKA01000001.1"/>
</dbReference>
<evidence type="ECO:0000313" key="1">
    <source>
        <dbReference type="EMBL" id="GGA08009.1"/>
    </source>
</evidence>
<dbReference type="Proteomes" id="UP000628017">
    <property type="component" value="Unassembled WGS sequence"/>
</dbReference>